<gene>
    <name evidence="1" type="ORF">IE53DRAFT_385321</name>
</gene>
<reference evidence="1 2" key="1">
    <citation type="journal article" date="2018" name="Mol. Biol. Evol.">
        <title>Broad Genomic Sampling Reveals a Smut Pathogenic Ancestry of the Fungal Clade Ustilaginomycotina.</title>
        <authorList>
            <person name="Kijpornyongpan T."/>
            <person name="Mondo S.J."/>
            <person name="Barry K."/>
            <person name="Sandor L."/>
            <person name="Lee J."/>
            <person name="Lipzen A."/>
            <person name="Pangilinan J."/>
            <person name="LaButti K."/>
            <person name="Hainaut M."/>
            <person name="Henrissat B."/>
            <person name="Grigoriev I.V."/>
            <person name="Spatafora J.W."/>
            <person name="Aime M.C."/>
        </authorList>
    </citation>
    <scope>NUCLEOTIDE SEQUENCE [LARGE SCALE GENOMIC DNA]</scope>
    <source>
        <strain evidence="1 2">SA 807</strain>
    </source>
</reference>
<evidence type="ECO:0000313" key="2">
    <source>
        <dbReference type="Proteomes" id="UP000245626"/>
    </source>
</evidence>
<proteinExistence type="predicted"/>
<evidence type="ECO:0000313" key="1">
    <source>
        <dbReference type="EMBL" id="PWN52272.1"/>
    </source>
</evidence>
<keyword evidence="2" id="KW-1185">Reference proteome</keyword>
<name>A0ACD0P2N6_9BASI</name>
<dbReference type="Proteomes" id="UP000245626">
    <property type="component" value="Unassembled WGS sequence"/>
</dbReference>
<dbReference type="EMBL" id="KZ819787">
    <property type="protein sequence ID" value="PWN52272.1"/>
    <property type="molecule type" value="Genomic_DNA"/>
</dbReference>
<sequence length="566" mass="62816">MTRAEQKSSLDAVHATLTRGSLDEKEMVVVVEDTLDIARIHKDPKEGKVGERSDPRDPSALPAKASQERVIISGEENDRLLRIIDRHLMPAITLTYFAVSFDKNALSYASVFDLQKDTGLVGNQYSLLNSIVYIAQLVFQPASAYFLVKLPLSKYVPFLIISWSACTAFMALCHNFQGLIATRFFLGGLESSIAPAWVLYGQMFYRRSEQGFRICCWYSMNGATIIIGSIVAYGLGHIKSDLLRPYQIIFLTLGLITALWGIVTIFLLPDSPTTARFLKGNDKVLAVERVRDNQQGIESREFKWDQVAEMVLDLKSWCWMALAFLISVPSGGLSSFGPLVLQSFGFDKYQVMLLNMPAGFLMMVAMFASFFAARRFKVKSAIIAIVMLPCLVGSSMLFSLGREPKDRPALLVAYYLTIVYAAVTPLMFNWHTSNVAGHTKKAATTAFFVAGQAGGNITGPLLFQSKDAPYYRKGLGVVLGIFCALYVLTGLTTLWLWRLNRRNARRRVRNGKKADLVDYSMMDANAVAEAKLRGEAGGGAEALGEGRLATLDDLTDLKNDEFIYVY</sequence>
<organism evidence="1 2">
    <name type="scientific">Violaceomyces palustris</name>
    <dbReference type="NCBI Taxonomy" id="1673888"/>
    <lineage>
        <taxon>Eukaryota</taxon>
        <taxon>Fungi</taxon>
        <taxon>Dikarya</taxon>
        <taxon>Basidiomycota</taxon>
        <taxon>Ustilaginomycotina</taxon>
        <taxon>Ustilaginomycetes</taxon>
        <taxon>Violaceomycetales</taxon>
        <taxon>Violaceomycetaceae</taxon>
        <taxon>Violaceomyces</taxon>
    </lineage>
</organism>
<accession>A0ACD0P2N6</accession>
<protein>
    <submittedName>
        <fullName evidence="1">MFS general substrate transporter</fullName>
    </submittedName>
</protein>